<evidence type="ECO:0000313" key="2">
    <source>
        <dbReference type="Proteomes" id="UP001162992"/>
    </source>
</evidence>
<comment type="caution">
    <text evidence="1">The sequence shown here is derived from an EMBL/GenBank/DDBJ whole genome shotgun (WGS) entry which is preliminary data.</text>
</comment>
<accession>A0ACC2A8N1</accession>
<protein>
    <submittedName>
        <fullName evidence="1">Uncharacterized protein</fullName>
    </submittedName>
</protein>
<keyword evidence="2" id="KW-1185">Reference proteome</keyword>
<dbReference type="Proteomes" id="UP001162992">
    <property type="component" value="Chromosome 23"/>
</dbReference>
<proteinExistence type="predicted"/>
<sequence>MANRPGTSNAVLDSEGGVDDDAEYESDSEEGTVALGLRRREASDDDEEQEDDERLQGRVALDAAFSGDDDDDPGNSFSDADTDGAGTPPPMDNEEDEEDDDEGIVDLTGSIRQRRKANDEDVDDTDNEDLGDEDVVDIPMNDRGHSTISKSKGVGAEDANGKKDVEPFVVPTAGAFYMHDDRFRDSGPRRSLGGRKLWEAKDDKHWVHDMFEELDVRDEGQGLRRGRGSNQGRGMGGGRGRGQGRGRVKVGKMNAFNDECLVRPRRVSGRGLGFKRGIAKGQKGEEPVNIFTSVAQRSVTNELIQKDFSPSTSQTEAAISKRLVSNSVLKSSSPPFYPSRTFQPLVRRANSDVVKGNEFASFKKVTASASVFVPKSKLQAGRVSSSSDVNAAAVGLSNETTPGSFQGRAQVVHLPCVSQPLVSVVAPPLGRVHSSAQLNVTGRRQEQVLLQPSLQNQGQHASGSMLHGSSNVTLSGSVATQQSTSSRSNSAVAAIAGRGVQSSRITYVYDGVGHGGMGSGREQAYAPSQAIAPVAVQYTGQSQGGLGVPAVGVALPSFGGQPQYGFGDSEITWVPVLAGGGALGVGFGSPYVAMEGTPPIFYAQPPVQPSKFKTPRGDLNASKGTTGPWKHPQASESGNEEYEQRQNKPRSLPAKAQTAY</sequence>
<gene>
    <name evidence="1" type="ORF">O6H91_23G019900</name>
</gene>
<evidence type="ECO:0000313" key="1">
    <source>
        <dbReference type="EMBL" id="KAJ7513923.1"/>
    </source>
</evidence>
<dbReference type="EMBL" id="CM055114">
    <property type="protein sequence ID" value="KAJ7513923.1"/>
    <property type="molecule type" value="Genomic_DNA"/>
</dbReference>
<organism evidence="1 2">
    <name type="scientific">Diphasiastrum complanatum</name>
    <name type="common">Issler's clubmoss</name>
    <name type="synonym">Lycopodium complanatum</name>
    <dbReference type="NCBI Taxonomy" id="34168"/>
    <lineage>
        <taxon>Eukaryota</taxon>
        <taxon>Viridiplantae</taxon>
        <taxon>Streptophyta</taxon>
        <taxon>Embryophyta</taxon>
        <taxon>Tracheophyta</taxon>
        <taxon>Lycopodiopsida</taxon>
        <taxon>Lycopodiales</taxon>
        <taxon>Lycopodiaceae</taxon>
        <taxon>Lycopodioideae</taxon>
        <taxon>Diphasiastrum</taxon>
    </lineage>
</organism>
<reference evidence="2" key="1">
    <citation type="journal article" date="2024" name="Proc. Natl. Acad. Sci. U.S.A.">
        <title>Extraordinary preservation of gene collinearity over three hundred million years revealed in homosporous lycophytes.</title>
        <authorList>
            <person name="Li C."/>
            <person name="Wickell D."/>
            <person name="Kuo L.Y."/>
            <person name="Chen X."/>
            <person name="Nie B."/>
            <person name="Liao X."/>
            <person name="Peng D."/>
            <person name="Ji J."/>
            <person name="Jenkins J."/>
            <person name="Williams M."/>
            <person name="Shu S."/>
            <person name="Plott C."/>
            <person name="Barry K."/>
            <person name="Rajasekar S."/>
            <person name="Grimwood J."/>
            <person name="Han X."/>
            <person name="Sun S."/>
            <person name="Hou Z."/>
            <person name="He W."/>
            <person name="Dai G."/>
            <person name="Sun C."/>
            <person name="Schmutz J."/>
            <person name="Leebens-Mack J.H."/>
            <person name="Li F.W."/>
            <person name="Wang L."/>
        </authorList>
    </citation>
    <scope>NUCLEOTIDE SEQUENCE [LARGE SCALE GENOMIC DNA]</scope>
    <source>
        <strain evidence="2">cv. PW_Plant_1</strain>
    </source>
</reference>
<name>A0ACC2A8N1_DIPCM</name>